<accession>A0A6C0K9Z4</accession>
<dbReference type="AlphaFoldDB" id="A0A6C0K9Z4"/>
<protein>
    <submittedName>
        <fullName evidence="2">Uncharacterized protein</fullName>
    </submittedName>
</protein>
<feature type="compositionally biased region" description="Basic residues" evidence="1">
    <location>
        <begin position="57"/>
        <end position="72"/>
    </location>
</feature>
<organism evidence="2">
    <name type="scientific">viral metagenome</name>
    <dbReference type="NCBI Taxonomy" id="1070528"/>
    <lineage>
        <taxon>unclassified sequences</taxon>
        <taxon>metagenomes</taxon>
        <taxon>organismal metagenomes</taxon>
    </lineage>
</organism>
<sequence length="78" mass="9113">MYKRMEKIEDLRKQLVTAINDHGRESKEADAARKEWNAAREAYNISMSAKGSTGGGRKSRKSRRQTRRRRTIKGIYTR</sequence>
<feature type="region of interest" description="Disordered" evidence="1">
    <location>
        <begin position="44"/>
        <end position="78"/>
    </location>
</feature>
<proteinExistence type="predicted"/>
<evidence type="ECO:0000256" key="1">
    <source>
        <dbReference type="SAM" id="MobiDB-lite"/>
    </source>
</evidence>
<reference evidence="2" key="1">
    <citation type="journal article" date="2020" name="Nature">
        <title>Giant virus diversity and host interactions through global metagenomics.</title>
        <authorList>
            <person name="Schulz F."/>
            <person name="Roux S."/>
            <person name="Paez-Espino D."/>
            <person name="Jungbluth S."/>
            <person name="Walsh D.A."/>
            <person name="Denef V.J."/>
            <person name="McMahon K.D."/>
            <person name="Konstantinidis K.T."/>
            <person name="Eloe-Fadrosh E.A."/>
            <person name="Kyrpides N.C."/>
            <person name="Woyke T."/>
        </authorList>
    </citation>
    <scope>NUCLEOTIDE SEQUENCE</scope>
    <source>
        <strain evidence="2">GVMAG-S-1101176-114</strain>
    </source>
</reference>
<dbReference type="EMBL" id="MN740813">
    <property type="protein sequence ID" value="QHU13078.1"/>
    <property type="molecule type" value="Genomic_DNA"/>
</dbReference>
<evidence type="ECO:0000313" key="2">
    <source>
        <dbReference type="EMBL" id="QHU13078.1"/>
    </source>
</evidence>
<name>A0A6C0K9Z4_9ZZZZ</name>